<evidence type="ECO:0000256" key="1">
    <source>
        <dbReference type="ARBA" id="ARBA00004123"/>
    </source>
</evidence>
<feature type="compositionally biased region" description="Basic and acidic residues" evidence="4">
    <location>
        <begin position="725"/>
        <end position="735"/>
    </location>
</feature>
<comment type="subcellular location">
    <subcellularLocation>
        <location evidence="1">Nucleus</location>
    </subcellularLocation>
</comment>
<feature type="region of interest" description="Disordered" evidence="4">
    <location>
        <begin position="1158"/>
        <end position="1350"/>
    </location>
</feature>
<dbReference type="GO" id="GO:0003714">
    <property type="term" value="F:transcription corepressor activity"/>
    <property type="evidence" value="ECO:0007669"/>
    <property type="project" value="TreeGrafter"/>
</dbReference>
<comment type="similarity">
    <text evidence="2">Belongs to the MYBBP1A family.</text>
</comment>
<proteinExistence type="inferred from homology"/>
<dbReference type="InterPro" id="IPR016024">
    <property type="entry name" value="ARM-type_fold"/>
</dbReference>
<evidence type="ECO:0000313" key="5">
    <source>
        <dbReference type="EMBL" id="KAF6457668.1"/>
    </source>
</evidence>
<dbReference type="PANTHER" id="PTHR13213:SF2">
    <property type="entry name" value="MYB-BINDING PROTEIN 1A"/>
    <property type="match status" value="1"/>
</dbReference>
<dbReference type="Pfam" id="PF04931">
    <property type="entry name" value="DNA_pol_phi"/>
    <property type="match status" value="1"/>
</dbReference>
<organism evidence="5 6">
    <name type="scientific">Rousettus aegyptiacus</name>
    <name type="common">Egyptian fruit bat</name>
    <name type="synonym">Pteropus aegyptiacus</name>
    <dbReference type="NCBI Taxonomy" id="9407"/>
    <lineage>
        <taxon>Eukaryota</taxon>
        <taxon>Metazoa</taxon>
        <taxon>Chordata</taxon>
        <taxon>Craniata</taxon>
        <taxon>Vertebrata</taxon>
        <taxon>Euteleostomi</taxon>
        <taxon>Mammalia</taxon>
        <taxon>Eutheria</taxon>
        <taxon>Laurasiatheria</taxon>
        <taxon>Chiroptera</taxon>
        <taxon>Yinpterochiroptera</taxon>
        <taxon>Pteropodoidea</taxon>
        <taxon>Pteropodidae</taxon>
        <taxon>Rousettinae</taxon>
        <taxon>Rousettus</taxon>
    </lineage>
</organism>
<feature type="region of interest" description="Disordered" evidence="4">
    <location>
        <begin position="1"/>
        <end position="27"/>
    </location>
</feature>
<dbReference type="InterPro" id="IPR007015">
    <property type="entry name" value="DNA_pol_V/MYBBP1A"/>
</dbReference>
<accession>A0A7J8GCV0</accession>
<feature type="compositionally biased region" description="Polar residues" evidence="4">
    <location>
        <begin position="1200"/>
        <end position="1219"/>
    </location>
</feature>
<evidence type="ECO:0000313" key="6">
    <source>
        <dbReference type="Proteomes" id="UP000593571"/>
    </source>
</evidence>
<comment type="caution">
    <text evidence="5">The sequence shown here is derived from an EMBL/GenBank/DDBJ whole genome shotgun (WGS) entry which is preliminary data.</text>
</comment>
<dbReference type="Proteomes" id="UP000593571">
    <property type="component" value="Unassembled WGS sequence"/>
</dbReference>
<feature type="compositionally biased region" description="Acidic residues" evidence="4">
    <location>
        <begin position="736"/>
        <end position="754"/>
    </location>
</feature>
<dbReference type="GO" id="GO:0003723">
    <property type="term" value="F:RNA binding"/>
    <property type="evidence" value="ECO:0007669"/>
    <property type="project" value="TreeGrafter"/>
</dbReference>
<feature type="compositionally biased region" description="Basic residues" evidence="4">
    <location>
        <begin position="1221"/>
        <end position="1230"/>
    </location>
</feature>
<feature type="region of interest" description="Disordered" evidence="4">
    <location>
        <begin position="715"/>
        <end position="756"/>
    </location>
</feature>
<feature type="compositionally biased region" description="Basic residues" evidence="4">
    <location>
        <begin position="1337"/>
        <end position="1350"/>
    </location>
</feature>
<sequence>MAEMDGQDVSEPMSLGEGTKSSVRPADRHGLLKHSREFLDFFWDIAKPQQETRLEATEKLLEYLRTRPKGSEMKYALKRLITGLGVGRETARPCYSLALAQLLQSFEDIPLCSILQQIQEKHDLQKVKKAMMRPALFANLFGVLALFQSGRLVKDSEALMKSVKLLQALAQHYNHLQEQPQKALVDILSEVPEATLQEVLPKVLKADLNSVLGSPEHLELFLLAQQKVPAKLEKLMGSVNLFSDENIPRLVTVLKMAATSVKKERKLPAVALDLLRLALQEDKFPRFWKEVVEQGLLKKQFWPASYLCFRLLGAALPLLSKEQLQLVMRGDVIRHYGEHMVTAKFPNQFKFAPEMNEYVGTFLEGCRDDPERQLAVVVAFTSVTNQGLPVVPTFWRVVRFLSAPALRGYVAWLRDMFLQPDLDSLVDFSTSNQKKAQDASLHGPERAVYRLRKWIILRLVSIVDSLHLEKEEALIEEVARFCFFHSFFEKKKPTSKIPETEQQFSFPMEGRAREVVSSAFFSLLQTLSTQFRQAPEQTQDRQPWTYRLVQFADMLLNHSRNVALLAPFTTQQHQAWDRMLQTLKELEARSSEAKAAAFQHLLLLVGIHLFKSPTESCDLLGDIQTCIKKGLGEKTRRTRSKATNPQEPPWVEVLVEILLALLAQPSNLIRQVARSVFSHICSHLTPRALQLILDVLNPEQSQDEDDNVVVMDDSEKQLEDEEDKTSESEDNKNSESEEESNEEESDEEDRDGDVDPGFREQLMAVLQAGKALGGVDSEDDEEELGDEAMMALDQNLASLFAEQKLRIQARRDEKNKIQKEKALRRDFQIRVLDLIEVLVTKQPENPLVLELLDPLLNIIRRSMRTSSTKQEQDLLHKTARIFTHHLCRSRHYCHDVGNCVETLYTQVERLVQQASHQADSSISLYYFNASLYLLRVLKGNTADRSICKTQKKEKAGTDSSTKPKGPKVAQATSCLDLSLVTPVYSSALSSFLTKRNSPLTIPMFLSLFSRHPVLCKSLLPIVVQHVTGQARPRHQAQACLLLQKTLPIRELRLCFEDPEWEQLVGQILAKVTENLRALGEAQTKSEHLKERSSLELLNALFRIINHEKLTVDLTCIQSVLQSQQPNLQQRVQQGEHSTGSSRLYDLYWQAMKILGVQRPKSEKKDAKEVPSATQNPISMKRKKKGFLPETKKRKKRKSEGTTQEENAKPTSISGDQPPSTGKKKRKRMKAKVAAQGQVNGTPAAKSLAIKSPALKPPAANPSSTPAETPKPQKKNRKLSQVNGATLVSTTEPAGEKQHQKELPKKGVSGKSPHLALPQKKARLSLASKSPSLLQTGAKKKKAQIRKEKKS</sequence>
<feature type="compositionally biased region" description="Basic and acidic residues" evidence="4">
    <location>
        <begin position="1159"/>
        <end position="1168"/>
    </location>
</feature>
<dbReference type="GO" id="GO:0005730">
    <property type="term" value="C:nucleolus"/>
    <property type="evidence" value="ECO:0007669"/>
    <property type="project" value="InterPro"/>
</dbReference>
<evidence type="ECO:0000256" key="3">
    <source>
        <dbReference type="ARBA" id="ARBA00023242"/>
    </source>
</evidence>
<keyword evidence="3" id="KW-0539">Nucleus</keyword>
<keyword evidence="6" id="KW-1185">Reference proteome</keyword>
<evidence type="ECO:0000256" key="4">
    <source>
        <dbReference type="SAM" id="MobiDB-lite"/>
    </source>
</evidence>
<feature type="compositionally biased region" description="Basic residues" evidence="4">
    <location>
        <begin position="1179"/>
        <end position="1197"/>
    </location>
</feature>
<dbReference type="SUPFAM" id="SSF48371">
    <property type="entry name" value="ARM repeat"/>
    <property type="match status" value="1"/>
</dbReference>
<reference evidence="5 6" key="1">
    <citation type="journal article" date="2020" name="Nature">
        <title>Six reference-quality genomes reveal evolution of bat adaptations.</title>
        <authorList>
            <person name="Jebb D."/>
            <person name="Huang Z."/>
            <person name="Pippel M."/>
            <person name="Hughes G.M."/>
            <person name="Lavrichenko K."/>
            <person name="Devanna P."/>
            <person name="Winkler S."/>
            <person name="Jermiin L.S."/>
            <person name="Skirmuntt E.C."/>
            <person name="Katzourakis A."/>
            <person name="Burkitt-Gray L."/>
            <person name="Ray D.A."/>
            <person name="Sullivan K.A.M."/>
            <person name="Roscito J.G."/>
            <person name="Kirilenko B.M."/>
            <person name="Davalos L.M."/>
            <person name="Corthals A.P."/>
            <person name="Power M.L."/>
            <person name="Jones G."/>
            <person name="Ransome R.D."/>
            <person name="Dechmann D.K.N."/>
            <person name="Locatelli A.G."/>
            <person name="Puechmaille S.J."/>
            <person name="Fedrigo O."/>
            <person name="Jarvis E.D."/>
            <person name="Hiller M."/>
            <person name="Vernes S.C."/>
            <person name="Myers E.W."/>
            <person name="Teeling E.C."/>
        </authorList>
    </citation>
    <scope>NUCLEOTIDE SEQUENCE [LARGE SCALE GENOMIC DNA]</scope>
    <source>
        <strain evidence="5">MRouAeg1</strain>
        <tissue evidence="5">Muscle</tissue>
    </source>
</reference>
<dbReference type="GO" id="GO:0043565">
    <property type="term" value="F:sequence-specific DNA binding"/>
    <property type="evidence" value="ECO:0007669"/>
    <property type="project" value="TreeGrafter"/>
</dbReference>
<dbReference type="OrthoDB" id="342531at2759"/>
<dbReference type="PANTHER" id="PTHR13213">
    <property type="entry name" value="MYB-BINDING PROTEIN 1A FAMILY MEMBER"/>
    <property type="match status" value="1"/>
</dbReference>
<gene>
    <name evidence="5" type="ORF">HJG63_013745</name>
</gene>
<feature type="compositionally biased region" description="Polar residues" evidence="4">
    <location>
        <begin position="1278"/>
        <end position="1291"/>
    </location>
</feature>
<feature type="compositionally biased region" description="Basic and acidic residues" evidence="4">
    <location>
        <begin position="1293"/>
        <end position="1304"/>
    </location>
</feature>
<dbReference type="EMBL" id="JACASE010000006">
    <property type="protein sequence ID" value="KAF6457668.1"/>
    <property type="molecule type" value="Genomic_DNA"/>
</dbReference>
<name>A0A7J8GCV0_ROUAE</name>
<evidence type="ECO:0000256" key="2">
    <source>
        <dbReference type="ARBA" id="ARBA00006809"/>
    </source>
</evidence>
<protein>
    <submittedName>
        <fullName evidence="5">MYB binding protein 1a</fullName>
    </submittedName>
</protein>